<evidence type="ECO:0000256" key="8">
    <source>
        <dbReference type="ARBA" id="ARBA00040451"/>
    </source>
</evidence>
<dbReference type="CDD" id="cd01766">
    <property type="entry name" value="Ubl_UFM1"/>
    <property type="match status" value="1"/>
</dbReference>
<dbReference type="Pfam" id="PF03671">
    <property type="entry name" value="Ufm1"/>
    <property type="match status" value="1"/>
</dbReference>
<dbReference type="GO" id="GO:0005737">
    <property type="term" value="C:cytoplasm"/>
    <property type="evidence" value="ECO:0007669"/>
    <property type="project" value="TreeGrafter"/>
</dbReference>
<proteinExistence type="inferred from homology"/>
<evidence type="ECO:0000256" key="3">
    <source>
        <dbReference type="ARBA" id="ARBA00010230"/>
    </source>
</evidence>
<keyword evidence="6" id="KW-0833">Ubl conjugation pathway</keyword>
<dbReference type="FunFam" id="1.20.1310.10:FF:000017">
    <property type="entry name" value="Cullin 5"/>
    <property type="match status" value="1"/>
</dbReference>
<dbReference type="GO" id="GO:0031625">
    <property type="term" value="F:ubiquitin protein ligase binding"/>
    <property type="evidence" value="ECO:0007669"/>
    <property type="project" value="InterPro"/>
</dbReference>
<evidence type="ECO:0000313" key="10">
    <source>
        <dbReference type="EMBL" id="RWS24253.1"/>
    </source>
</evidence>
<accession>A0A443S9P5</accession>
<evidence type="ECO:0000256" key="4">
    <source>
        <dbReference type="ARBA" id="ARBA00015319"/>
    </source>
</evidence>
<dbReference type="SUPFAM" id="SSF54236">
    <property type="entry name" value="Ubiquitin-like"/>
    <property type="match status" value="1"/>
</dbReference>
<keyword evidence="7" id="KW-0832">Ubl conjugation</keyword>
<dbReference type="InterPro" id="IPR005375">
    <property type="entry name" value="UFM1"/>
</dbReference>
<evidence type="ECO:0000256" key="5">
    <source>
        <dbReference type="ARBA" id="ARBA00022499"/>
    </source>
</evidence>
<name>A0A443S9P5_9ACAR</name>
<dbReference type="SUPFAM" id="SSF74788">
    <property type="entry name" value="Cullin repeat-like"/>
    <property type="match status" value="1"/>
</dbReference>
<dbReference type="Proteomes" id="UP000288716">
    <property type="component" value="Unassembled WGS sequence"/>
</dbReference>
<protein>
    <recommendedName>
        <fullName evidence="8">Cullin-5</fullName>
    </recommendedName>
    <alternativeName>
        <fullName evidence="4">Ubiquitin-fold modifier 1</fullName>
    </alternativeName>
</protein>
<evidence type="ECO:0000256" key="7">
    <source>
        <dbReference type="ARBA" id="ARBA00022843"/>
    </source>
</evidence>
<comment type="pathway">
    <text evidence="1">Protein modification; protein ubiquitination.</text>
</comment>
<dbReference type="FunFam" id="1.20.1310.10:FF:000014">
    <property type="entry name" value="Cullin 5"/>
    <property type="match status" value="1"/>
</dbReference>
<evidence type="ECO:0000259" key="9">
    <source>
        <dbReference type="Pfam" id="PF00888"/>
    </source>
</evidence>
<sequence length="357" mass="40967">TSSKVTFKITLTSDPKLPFKVLSVPDNTPFTAVLKFAAEEFKVPPATSAIITDDGIGINPSQTAGDVFLKHGSELRLIPRDRVGGKLLQKCFQQEKAQFEDHWPKMRPVILKLLQQEPVNRSEWQDLFWAVHTVCLWDDKGGPTKLHAALKEDILEFIHKAQASVMSHQEDQALLKAYIASWRKFFIQCNYLPLPFNQLECALTNKNAGTTNKKNQNEESIVRKLMHDSWNASIFSNIKHRLQNSAMKLVHLERNGEAFDSQLVIGVRESYVNLCSNQNDKHIYRENFEKAYLESTESCYRTKASEYLEANGVQNYMIWADLKLKEEEQRAAKYLESASLPAVILLRFIYNVYTSFF</sequence>
<dbReference type="AlphaFoldDB" id="A0A443S9P5"/>
<comment type="caution">
    <text evidence="10">The sequence shown here is derived from an EMBL/GenBank/DDBJ whole genome shotgun (WGS) entry which is preliminary data.</text>
</comment>
<keyword evidence="11" id="KW-1185">Reference proteome</keyword>
<feature type="domain" description="Cullin N-terminal" evidence="9">
    <location>
        <begin position="103"/>
        <end position="343"/>
    </location>
</feature>
<evidence type="ECO:0000256" key="1">
    <source>
        <dbReference type="ARBA" id="ARBA00004906"/>
    </source>
</evidence>
<dbReference type="GO" id="GO:0006511">
    <property type="term" value="P:ubiquitin-dependent protein catabolic process"/>
    <property type="evidence" value="ECO:0007669"/>
    <property type="project" value="InterPro"/>
</dbReference>
<dbReference type="GO" id="GO:0005634">
    <property type="term" value="C:nucleus"/>
    <property type="evidence" value="ECO:0007669"/>
    <property type="project" value="TreeGrafter"/>
</dbReference>
<evidence type="ECO:0000256" key="6">
    <source>
        <dbReference type="ARBA" id="ARBA00022786"/>
    </source>
</evidence>
<gene>
    <name evidence="10" type="ORF">B4U80_03228</name>
</gene>
<comment type="similarity">
    <text evidence="3">Belongs to the UFM1 family.</text>
</comment>
<dbReference type="GO" id="GO:1990592">
    <property type="term" value="P:protein K69-linked ufmylation"/>
    <property type="evidence" value="ECO:0007669"/>
    <property type="project" value="TreeGrafter"/>
</dbReference>
<dbReference type="FunFam" id="3.10.20.90:FF:000044">
    <property type="entry name" value="Ubiquitin-fold modifier 1"/>
    <property type="match status" value="1"/>
</dbReference>
<dbReference type="VEuPathDB" id="VectorBase:LDEU007787"/>
<dbReference type="Pfam" id="PF00888">
    <property type="entry name" value="Cullin"/>
    <property type="match status" value="1"/>
</dbReference>
<organism evidence="10 11">
    <name type="scientific">Leptotrombidium deliense</name>
    <dbReference type="NCBI Taxonomy" id="299467"/>
    <lineage>
        <taxon>Eukaryota</taxon>
        <taxon>Metazoa</taxon>
        <taxon>Ecdysozoa</taxon>
        <taxon>Arthropoda</taxon>
        <taxon>Chelicerata</taxon>
        <taxon>Arachnida</taxon>
        <taxon>Acari</taxon>
        <taxon>Acariformes</taxon>
        <taxon>Trombidiformes</taxon>
        <taxon>Prostigmata</taxon>
        <taxon>Anystina</taxon>
        <taxon>Parasitengona</taxon>
        <taxon>Trombiculoidea</taxon>
        <taxon>Trombiculidae</taxon>
        <taxon>Leptotrombidium</taxon>
    </lineage>
</organism>
<dbReference type="InterPro" id="IPR016159">
    <property type="entry name" value="Cullin_repeat-like_dom_sf"/>
</dbReference>
<evidence type="ECO:0000256" key="2">
    <source>
        <dbReference type="ARBA" id="ARBA00006019"/>
    </source>
</evidence>
<keyword evidence="5" id="KW-1017">Isopeptide bond</keyword>
<dbReference type="Gene3D" id="1.20.1310.10">
    <property type="entry name" value="Cullin Repeats"/>
    <property type="match status" value="2"/>
</dbReference>
<reference evidence="10 11" key="1">
    <citation type="journal article" date="2018" name="Gigascience">
        <title>Genomes of trombidid mites reveal novel predicted allergens and laterally-transferred genes associated with secondary metabolism.</title>
        <authorList>
            <person name="Dong X."/>
            <person name="Chaisiri K."/>
            <person name="Xia D."/>
            <person name="Armstrong S.D."/>
            <person name="Fang Y."/>
            <person name="Donnelly M.J."/>
            <person name="Kadowaki T."/>
            <person name="McGarry J.W."/>
            <person name="Darby A.C."/>
            <person name="Makepeace B.L."/>
        </authorList>
    </citation>
    <scope>NUCLEOTIDE SEQUENCE [LARGE SCALE GENOMIC DNA]</scope>
    <source>
        <strain evidence="10">UoL-UT</strain>
    </source>
</reference>
<feature type="non-terminal residue" evidence="10">
    <location>
        <position position="1"/>
    </location>
</feature>
<dbReference type="PANTHER" id="PTHR15825">
    <property type="entry name" value="UBIQUITIN-FOLD MODIFIER 1"/>
    <property type="match status" value="1"/>
</dbReference>
<dbReference type="InterPro" id="IPR001373">
    <property type="entry name" value="Cullin_N"/>
</dbReference>
<dbReference type="Gene3D" id="3.10.20.90">
    <property type="entry name" value="Phosphatidylinositol 3-kinase Catalytic Subunit, Chain A, domain 1"/>
    <property type="match status" value="1"/>
</dbReference>
<dbReference type="InterPro" id="IPR029071">
    <property type="entry name" value="Ubiquitin-like_domsf"/>
</dbReference>
<comment type="similarity">
    <text evidence="2">Belongs to the cullin family.</text>
</comment>
<dbReference type="OrthoDB" id="284357at2759"/>
<evidence type="ECO:0000313" key="11">
    <source>
        <dbReference type="Proteomes" id="UP000288716"/>
    </source>
</evidence>
<dbReference type="EMBL" id="NCKV01005157">
    <property type="protein sequence ID" value="RWS24253.1"/>
    <property type="molecule type" value="Genomic_DNA"/>
</dbReference>
<dbReference type="PANTHER" id="PTHR15825:SF0">
    <property type="entry name" value="UBIQUITIN-FOLD MODIFIER 1"/>
    <property type="match status" value="1"/>
</dbReference>
<dbReference type="STRING" id="299467.A0A443S9P5"/>